<dbReference type="InterPro" id="IPR019887">
    <property type="entry name" value="Tscrpt_reg_AsnC/Lrp_C"/>
</dbReference>
<dbReference type="STRING" id="1547922.ISF6_5022"/>
<name>A0A0K8P7P7_PISS1</name>
<accession>A0A0K8P7P7</accession>
<dbReference type="InterPro" id="IPR036390">
    <property type="entry name" value="WH_DNA-bd_sf"/>
</dbReference>
<dbReference type="GO" id="GO:0043200">
    <property type="term" value="P:response to amino acid"/>
    <property type="evidence" value="ECO:0007669"/>
    <property type="project" value="TreeGrafter"/>
</dbReference>
<dbReference type="Proteomes" id="UP000037660">
    <property type="component" value="Unassembled WGS sequence"/>
</dbReference>
<evidence type="ECO:0000259" key="4">
    <source>
        <dbReference type="PROSITE" id="PS50956"/>
    </source>
</evidence>
<evidence type="ECO:0000313" key="6">
    <source>
        <dbReference type="Proteomes" id="UP000037660"/>
    </source>
</evidence>
<dbReference type="InterPro" id="IPR036388">
    <property type="entry name" value="WH-like_DNA-bd_sf"/>
</dbReference>
<evidence type="ECO:0000313" key="5">
    <source>
        <dbReference type="EMBL" id="GAP38564.1"/>
    </source>
</evidence>
<dbReference type="SMART" id="SM00344">
    <property type="entry name" value="HTH_ASNC"/>
    <property type="match status" value="1"/>
</dbReference>
<dbReference type="Pfam" id="PF13412">
    <property type="entry name" value="HTH_24"/>
    <property type="match status" value="1"/>
</dbReference>
<reference evidence="6" key="1">
    <citation type="submission" date="2015-07" db="EMBL/GenBank/DDBJ databases">
        <title>Discovery of a poly(ethylene terephthalate assimilation.</title>
        <authorList>
            <person name="Yoshida S."/>
            <person name="Hiraga K."/>
            <person name="Takehana T."/>
            <person name="Taniguchi I."/>
            <person name="Yamaji H."/>
            <person name="Maeda Y."/>
            <person name="Toyohara K."/>
            <person name="Miyamoto K."/>
            <person name="Kimura Y."/>
            <person name="Oda K."/>
        </authorList>
    </citation>
    <scope>NUCLEOTIDE SEQUENCE [LARGE SCALE GENOMIC DNA]</scope>
    <source>
        <strain evidence="6">NBRC 110686 / TISTR 2288 / 201-F6</strain>
    </source>
</reference>
<dbReference type="InterPro" id="IPR019888">
    <property type="entry name" value="Tscrpt_reg_AsnC-like"/>
</dbReference>
<dbReference type="GO" id="GO:0006355">
    <property type="term" value="P:regulation of DNA-templated transcription"/>
    <property type="evidence" value="ECO:0007669"/>
    <property type="project" value="UniProtKB-ARBA"/>
</dbReference>
<proteinExistence type="predicted"/>
<dbReference type="InterPro" id="IPR000485">
    <property type="entry name" value="AsnC-type_HTH_dom"/>
</dbReference>
<keyword evidence="6" id="KW-1185">Reference proteome</keyword>
<dbReference type="Gene3D" id="3.30.70.920">
    <property type="match status" value="1"/>
</dbReference>
<comment type="caution">
    <text evidence="5">The sequence shown here is derived from an EMBL/GenBank/DDBJ whole genome shotgun (WGS) entry which is preliminary data.</text>
</comment>
<dbReference type="InterPro" id="IPR011008">
    <property type="entry name" value="Dimeric_a/b-barrel"/>
</dbReference>
<sequence length="165" mass="17908">MESSLTPIAPITLDATDRRLLALLQEDAGRTNQALAEAALTSPATCLRRVRRLEAAGVIRRRVALLDPAALGAGLTAFAEVTLDRQGAEHLAAFEQRAVAEPAVQQCHRSSPGPDFMLQLQVPDMPAWHALVQRLFTQDANVRNVKSYFSVHCAKFETRVALPGG</sequence>
<dbReference type="PANTHER" id="PTHR30154">
    <property type="entry name" value="LEUCINE-RESPONSIVE REGULATORY PROTEIN"/>
    <property type="match status" value="1"/>
</dbReference>
<evidence type="ECO:0000256" key="3">
    <source>
        <dbReference type="ARBA" id="ARBA00023163"/>
    </source>
</evidence>
<keyword evidence="2" id="KW-0238">DNA-binding</keyword>
<dbReference type="OrthoDB" id="9091488at2"/>
<dbReference type="Gene3D" id="1.10.10.10">
    <property type="entry name" value="Winged helix-like DNA-binding domain superfamily/Winged helix DNA-binding domain"/>
    <property type="match status" value="1"/>
</dbReference>
<dbReference type="Pfam" id="PF01037">
    <property type="entry name" value="AsnC_trans_reg"/>
    <property type="match status" value="1"/>
</dbReference>
<dbReference type="PANTHER" id="PTHR30154:SF34">
    <property type="entry name" value="TRANSCRIPTIONAL REGULATOR AZLB"/>
    <property type="match status" value="1"/>
</dbReference>
<dbReference type="GO" id="GO:0043565">
    <property type="term" value="F:sequence-specific DNA binding"/>
    <property type="evidence" value="ECO:0007669"/>
    <property type="project" value="InterPro"/>
</dbReference>
<dbReference type="PROSITE" id="PS50956">
    <property type="entry name" value="HTH_ASNC_2"/>
    <property type="match status" value="1"/>
</dbReference>
<feature type="domain" description="HTH asnC-type" evidence="4">
    <location>
        <begin position="13"/>
        <end position="76"/>
    </location>
</feature>
<dbReference type="SUPFAM" id="SSF54909">
    <property type="entry name" value="Dimeric alpha+beta barrel"/>
    <property type="match status" value="1"/>
</dbReference>
<dbReference type="RefSeq" id="WP_054022427.1">
    <property type="nucleotide sequence ID" value="NZ_BBYR01000079.1"/>
</dbReference>
<gene>
    <name evidence="5" type="ORF">ISF6_5022</name>
</gene>
<dbReference type="AlphaFoldDB" id="A0A0K8P7P7"/>
<reference evidence="5 6" key="2">
    <citation type="journal article" date="2016" name="Science">
        <title>A bacterium that degrades and assimilates poly(ethylene terephthalate).</title>
        <authorList>
            <person name="Yoshida S."/>
            <person name="Hiraga K."/>
            <person name="Takehana T."/>
            <person name="Taniguchi I."/>
            <person name="Yamaji H."/>
            <person name="Maeda Y."/>
            <person name="Toyohara K."/>
            <person name="Miyamoto K."/>
            <person name="Kimura Y."/>
            <person name="Oda K."/>
        </authorList>
    </citation>
    <scope>NUCLEOTIDE SEQUENCE [LARGE SCALE GENOMIC DNA]</scope>
    <source>
        <strain evidence="6">NBRC 110686 / TISTR 2288 / 201-F6</strain>
    </source>
</reference>
<dbReference type="SUPFAM" id="SSF46785">
    <property type="entry name" value="Winged helix' DNA-binding domain"/>
    <property type="match status" value="1"/>
</dbReference>
<keyword evidence="3" id="KW-0804">Transcription</keyword>
<organism evidence="5 6">
    <name type="scientific">Piscinibacter sakaiensis</name>
    <name type="common">Ideonella sakaiensis</name>
    <dbReference type="NCBI Taxonomy" id="1547922"/>
    <lineage>
        <taxon>Bacteria</taxon>
        <taxon>Pseudomonadati</taxon>
        <taxon>Pseudomonadota</taxon>
        <taxon>Betaproteobacteria</taxon>
        <taxon>Burkholderiales</taxon>
        <taxon>Sphaerotilaceae</taxon>
        <taxon>Piscinibacter</taxon>
    </lineage>
</organism>
<dbReference type="GO" id="GO:0005829">
    <property type="term" value="C:cytosol"/>
    <property type="evidence" value="ECO:0007669"/>
    <property type="project" value="TreeGrafter"/>
</dbReference>
<dbReference type="InterPro" id="IPR011991">
    <property type="entry name" value="ArsR-like_HTH"/>
</dbReference>
<dbReference type="EMBL" id="BBYR01000079">
    <property type="protein sequence ID" value="GAP38564.1"/>
    <property type="molecule type" value="Genomic_DNA"/>
</dbReference>
<keyword evidence="1" id="KW-0805">Transcription regulation</keyword>
<evidence type="ECO:0000256" key="2">
    <source>
        <dbReference type="ARBA" id="ARBA00023125"/>
    </source>
</evidence>
<dbReference type="CDD" id="cd00090">
    <property type="entry name" value="HTH_ARSR"/>
    <property type="match status" value="1"/>
</dbReference>
<dbReference type="PRINTS" id="PR00033">
    <property type="entry name" value="HTHASNC"/>
</dbReference>
<evidence type="ECO:0000256" key="1">
    <source>
        <dbReference type="ARBA" id="ARBA00023015"/>
    </source>
</evidence>
<protein>
    <submittedName>
        <fullName evidence="5">Transcriptional regulator, AsnC family</fullName>
    </submittedName>
</protein>